<dbReference type="SMART" id="SM00052">
    <property type="entry name" value="EAL"/>
    <property type="match status" value="1"/>
</dbReference>
<feature type="domain" description="EAL" evidence="1">
    <location>
        <begin position="207"/>
        <end position="460"/>
    </location>
</feature>
<evidence type="ECO:0000313" key="4">
    <source>
        <dbReference type="Proteomes" id="UP001139646"/>
    </source>
</evidence>
<dbReference type="RefSeq" id="WP_242287316.1">
    <property type="nucleotide sequence ID" value="NZ_JAKKSL010000003.1"/>
</dbReference>
<evidence type="ECO:0000259" key="2">
    <source>
        <dbReference type="PROSITE" id="PS50887"/>
    </source>
</evidence>
<proteinExistence type="predicted"/>
<dbReference type="CDD" id="cd01948">
    <property type="entry name" value="EAL"/>
    <property type="match status" value="1"/>
</dbReference>
<reference evidence="3" key="1">
    <citation type="submission" date="2022-01" db="EMBL/GenBank/DDBJ databases">
        <title>Colwellia maritima, isolated from seawater.</title>
        <authorList>
            <person name="Kristyanto S."/>
            <person name="Jung J."/>
            <person name="Jeon C.O."/>
        </authorList>
    </citation>
    <scope>NUCLEOTIDE SEQUENCE</scope>
    <source>
        <strain evidence="3">MSW7</strain>
    </source>
</reference>
<gene>
    <name evidence="3" type="ORF">L3081_17475</name>
</gene>
<protein>
    <submittedName>
        <fullName evidence="3">GGDEF domain-containing phosphodiesterase</fullName>
    </submittedName>
</protein>
<dbReference type="EMBL" id="JAKKSL010000003">
    <property type="protein sequence ID" value="MCI2284853.1"/>
    <property type="molecule type" value="Genomic_DNA"/>
</dbReference>
<evidence type="ECO:0000259" key="1">
    <source>
        <dbReference type="PROSITE" id="PS50883"/>
    </source>
</evidence>
<feature type="domain" description="GGDEF" evidence="2">
    <location>
        <begin position="50"/>
        <end position="198"/>
    </location>
</feature>
<dbReference type="PANTHER" id="PTHR33121:SF70">
    <property type="entry name" value="SIGNALING PROTEIN YKOW"/>
    <property type="match status" value="1"/>
</dbReference>
<dbReference type="SMART" id="SM00267">
    <property type="entry name" value="GGDEF"/>
    <property type="match status" value="1"/>
</dbReference>
<comment type="caution">
    <text evidence="3">The sequence shown here is derived from an EMBL/GenBank/DDBJ whole genome shotgun (WGS) entry which is preliminary data.</text>
</comment>
<name>A0ABS9X3N3_9GAMM</name>
<organism evidence="3 4">
    <name type="scientific">Colwellia maritima</name>
    <dbReference type="NCBI Taxonomy" id="2912588"/>
    <lineage>
        <taxon>Bacteria</taxon>
        <taxon>Pseudomonadati</taxon>
        <taxon>Pseudomonadota</taxon>
        <taxon>Gammaproteobacteria</taxon>
        <taxon>Alteromonadales</taxon>
        <taxon>Colwelliaceae</taxon>
        <taxon>Colwellia</taxon>
    </lineage>
</organism>
<evidence type="ECO:0000313" key="3">
    <source>
        <dbReference type="EMBL" id="MCI2284853.1"/>
    </source>
</evidence>
<dbReference type="InterPro" id="IPR001633">
    <property type="entry name" value="EAL_dom"/>
</dbReference>
<keyword evidence="4" id="KW-1185">Reference proteome</keyword>
<dbReference type="PANTHER" id="PTHR33121">
    <property type="entry name" value="CYCLIC DI-GMP PHOSPHODIESTERASE PDEF"/>
    <property type="match status" value="1"/>
</dbReference>
<sequence length="471" mass="53172">MFSKSAKGHNDILLTPNTSVNYPRDAATNLPIASQALKQFEHVLKTKKDSKLAAIVFKPINFQQVNTILGRHNSDILLLQLALCLKKSVSENPNLIDFDNNATSVKIARLHGLDFLVVFDLSNTKHEVKSIVDELCHQLAKAVPDAMSFKSFSLNFELAFGVAISKEHGNSVEEIVSHATDALLKGVDSGQVIQYFDNNSIFYTEQKLRLMECLRQDIVDENLHWYLQPQVDINDHAIIGFELKVNWHTNDGKVLELADFINLAEHSGDVYCLTKQMFKQAFKALFSLHKIGVYSQVSVNLSSQNLLEPDLVDYIEQQMKNYNIAGKYLMIELDEQIMLCACQRAKNTIDQLKSLDITVAIDNFSGSYESLRYLRKMVIDQVKINCQDLDTSDDNRADKAIINALITFTHSMKLPLIGTHIDNSETANSYISMGGSLIQGEMIHKGVNPSEIEPWLQNWYIKHPKAKPNRS</sequence>
<dbReference type="InterPro" id="IPR000160">
    <property type="entry name" value="GGDEF_dom"/>
</dbReference>
<dbReference type="PROSITE" id="PS50883">
    <property type="entry name" value="EAL"/>
    <property type="match status" value="1"/>
</dbReference>
<dbReference type="Pfam" id="PF00990">
    <property type="entry name" value="GGDEF"/>
    <property type="match status" value="1"/>
</dbReference>
<dbReference type="InterPro" id="IPR050706">
    <property type="entry name" value="Cyclic-di-GMP_PDE-like"/>
</dbReference>
<dbReference type="Proteomes" id="UP001139646">
    <property type="component" value="Unassembled WGS sequence"/>
</dbReference>
<dbReference type="PROSITE" id="PS50887">
    <property type="entry name" value="GGDEF"/>
    <property type="match status" value="1"/>
</dbReference>
<dbReference type="Pfam" id="PF00563">
    <property type="entry name" value="EAL"/>
    <property type="match status" value="1"/>
</dbReference>
<accession>A0ABS9X3N3</accession>